<dbReference type="Proteomes" id="UP000010847">
    <property type="component" value="Chromosome"/>
</dbReference>
<dbReference type="HOGENOM" id="CLU_061980_1_0_9"/>
<evidence type="ECO:0000259" key="1">
    <source>
        <dbReference type="Pfam" id="PF12804"/>
    </source>
</evidence>
<dbReference type="RefSeq" id="WP_006718504.1">
    <property type="nucleotide sequence ID" value="NZ_CP007032.1"/>
</dbReference>
<dbReference type="InterPro" id="IPR029044">
    <property type="entry name" value="Nucleotide-diphossugar_trans"/>
</dbReference>
<dbReference type="Gene3D" id="3.90.550.10">
    <property type="entry name" value="Spore Coat Polysaccharide Biosynthesis Protein SpsA, Chain A"/>
    <property type="match status" value="1"/>
</dbReference>
<gene>
    <name evidence="2" type="ORF">DESME_14705</name>
</gene>
<feature type="domain" description="MobA-like NTP transferase" evidence="1">
    <location>
        <begin position="5"/>
        <end position="181"/>
    </location>
</feature>
<dbReference type="AlphaFoldDB" id="W0EGE7"/>
<evidence type="ECO:0000313" key="3">
    <source>
        <dbReference type="Proteomes" id="UP000010847"/>
    </source>
</evidence>
<organism evidence="2 3">
    <name type="scientific">Desulfitobacterium metallireducens DSM 15288</name>
    <dbReference type="NCBI Taxonomy" id="871968"/>
    <lineage>
        <taxon>Bacteria</taxon>
        <taxon>Bacillati</taxon>
        <taxon>Bacillota</taxon>
        <taxon>Clostridia</taxon>
        <taxon>Eubacteriales</taxon>
        <taxon>Desulfitobacteriaceae</taxon>
        <taxon>Desulfitobacterium</taxon>
    </lineage>
</organism>
<dbReference type="KEGG" id="dmt:DESME_14705"/>
<protein>
    <submittedName>
        <fullName evidence="2">Molybdopterin-guanine dinucleotide biosynthesis protein MobA</fullName>
    </submittedName>
</protein>
<reference evidence="2 3" key="1">
    <citation type="submission" date="2013-12" db="EMBL/GenBank/DDBJ databases">
        <authorList>
            <consortium name="DOE Joint Genome Institute"/>
            <person name="Smidt H."/>
            <person name="Huntemann M."/>
            <person name="Han J."/>
            <person name="Chen A."/>
            <person name="Kyrpides N."/>
            <person name="Mavromatis K."/>
            <person name="Markowitz V."/>
            <person name="Palaniappan K."/>
            <person name="Ivanova N."/>
            <person name="Schaumberg A."/>
            <person name="Pati A."/>
            <person name="Liolios K."/>
            <person name="Nordberg H.P."/>
            <person name="Cantor M.N."/>
            <person name="Hua S.X."/>
            <person name="Woyke T."/>
        </authorList>
    </citation>
    <scope>NUCLEOTIDE SEQUENCE [LARGE SCALE GENOMIC DNA]</scope>
    <source>
        <strain evidence="3">DSM 15288</strain>
    </source>
</reference>
<name>W0EGE7_9FIRM</name>
<accession>W0EGE7</accession>
<dbReference type="InterPro" id="IPR025877">
    <property type="entry name" value="MobA-like_NTP_Trfase"/>
</dbReference>
<dbReference type="PANTHER" id="PTHR43777:SF1">
    <property type="entry name" value="MOLYBDENUM COFACTOR CYTIDYLYLTRANSFERASE"/>
    <property type="match status" value="1"/>
</dbReference>
<dbReference type="STRING" id="871968.DESME_14705"/>
<dbReference type="PANTHER" id="PTHR43777">
    <property type="entry name" value="MOLYBDENUM COFACTOR CYTIDYLYLTRANSFERASE"/>
    <property type="match status" value="1"/>
</dbReference>
<dbReference type="OrthoDB" id="285216at2"/>
<dbReference type="Pfam" id="PF12804">
    <property type="entry name" value="NTP_transf_3"/>
    <property type="match status" value="1"/>
</dbReference>
<dbReference type="SUPFAM" id="SSF53448">
    <property type="entry name" value="Nucleotide-diphospho-sugar transferases"/>
    <property type="match status" value="1"/>
</dbReference>
<dbReference type="eggNOG" id="COG2068">
    <property type="taxonomic scope" value="Bacteria"/>
</dbReference>
<proteinExistence type="predicted"/>
<dbReference type="GO" id="GO:0016779">
    <property type="term" value="F:nucleotidyltransferase activity"/>
    <property type="evidence" value="ECO:0007669"/>
    <property type="project" value="UniProtKB-ARBA"/>
</dbReference>
<keyword evidence="3" id="KW-1185">Reference proteome</keyword>
<sequence length="210" mass="24517">MVRFVVMASGQATRMGQDKLALPWRNTTVLGYVLEVIFQTLKGFSLDIPCEVWVVARKSMRQYMNPAQLSENWGDPDQVKRVWIKEPQPHPLSTTLRLGLDDLSERIQGICFVPGDQVGLEPIQFTQLMERFLENQPDFLIPWVESSEGIKGSPVFFHRRYLEELRSLQGEQGGRVVLHRYPERWQRFAIPAEFLEDVDTIQDYERLFDF</sequence>
<evidence type="ECO:0000313" key="2">
    <source>
        <dbReference type="EMBL" id="AHF08136.1"/>
    </source>
</evidence>
<dbReference type="CDD" id="cd04182">
    <property type="entry name" value="GT_2_like_f"/>
    <property type="match status" value="1"/>
</dbReference>
<dbReference type="EMBL" id="CP007032">
    <property type="protein sequence ID" value="AHF08136.1"/>
    <property type="molecule type" value="Genomic_DNA"/>
</dbReference>